<dbReference type="Proteomes" id="UP000095751">
    <property type="component" value="Unassembled WGS sequence"/>
</dbReference>
<evidence type="ECO:0000256" key="1">
    <source>
        <dbReference type="SAM" id="MobiDB-lite"/>
    </source>
</evidence>
<feature type="compositionally biased region" description="Polar residues" evidence="1">
    <location>
        <begin position="84"/>
        <end position="95"/>
    </location>
</feature>
<dbReference type="SUPFAM" id="SSF49562">
    <property type="entry name" value="C2 domain (Calcium/lipid-binding domain, CaLB)"/>
    <property type="match status" value="1"/>
</dbReference>
<dbReference type="CDD" id="cd04371">
    <property type="entry name" value="DEP"/>
    <property type="match status" value="1"/>
</dbReference>
<feature type="compositionally biased region" description="Basic residues" evidence="1">
    <location>
        <begin position="52"/>
        <end position="65"/>
    </location>
</feature>
<feature type="transmembrane region" description="Helical" evidence="2">
    <location>
        <begin position="1435"/>
        <end position="1453"/>
    </location>
</feature>
<feature type="compositionally biased region" description="Basic residues" evidence="1">
    <location>
        <begin position="156"/>
        <end position="168"/>
    </location>
</feature>
<feature type="transmembrane region" description="Helical" evidence="2">
    <location>
        <begin position="715"/>
        <end position="736"/>
    </location>
</feature>
<feature type="compositionally biased region" description="Low complexity" evidence="1">
    <location>
        <begin position="211"/>
        <end position="220"/>
    </location>
</feature>
<keyword evidence="5" id="KW-1185">Reference proteome</keyword>
<dbReference type="Gene3D" id="1.10.10.10">
    <property type="entry name" value="Winged helix-like DNA-binding domain superfamily/Winged helix DNA-binding domain"/>
    <property type="match status" value="1"/>
</dbReference>
<dbReference type="SMART" id="SM00049">
    <property type="entry name" value="DEP"/>
    <property type="match status" value="1"/>
</dbReference>
<keyword evidence="2" id="KW-0812">Transmembrane</keyword>
<feature type="compositionally biased region" description="Acidic residues" evidence="1">
    <location>
        <begin position="560"/>
        <end position="571"/>
    </location>
</feature>
<feature type="transmembrane region" description="Helical" evidence="2">
    <location>
        <begin position="742"/>
        <end position="759"/>
    </location>
</feature>
<dbReference type="KEGG" id="fcy:FRACYDRAFT_248028"/>
<keyword evidence="2" id="KW-0472">Membrane</keyword>
<feature type="region of interest" description="Disordered" evidence="1">
    <location>
        <begin position="293"/>
        <end position="333"/>
    </location>
</feature>
<protein>
    <recommendedName>
        <fullName evidence="3">DEP domain-containing protein</fullName>
    </recommendedName>
</protein>
<feature type="region of interest" description="Disordered" evidence="1">
    <location>
        <begin position="983"/>
        <end position="1003"/>
    </location>
</feature>
<dbReference type="GO" id="GO:0035556">
    <property type="term" value="P:intracellular signal transduction"/>
    <property type="evidence" value="ECO:0007669"/>
    <property type="project" value="InterPro"/>
</dbReference>
<gene>
    <name evidence="4" type="ORF">FRACYDRAFT_248028</name>
</gene>
<feature type="compositionally biased region" description="Polar residues" evidence="1">
    <location>
        <begin position="27"/>
        <end position="38"/>
    </location>
</feature>
<name>A0A1E7EUS0_9STRA</name>
<dbReference type="InterPro" id="IPR035892">
    <property type="entry name" value="C2_domain_sf"/>
</dbReference>
<dbReference type="InterPro" id="IPR000591">
    <property type="entry name" value="DEP_dom"/>
</dbReference>
<feature type="domain" description="DEP" evidence="3">
    <location>
        <begin position="874"/>
        <end position="951"/>
    </location>
</feature>
<dbReference type="InterPro" id="IPR036388">
    <property type="entry name" value="WH-like_DNA-bd_sf"/>
</dbReference>
<feature type="region of interest" description="Disordered" evidence="1">
    <location>
        <begin position="505"/>
        <end position="578"/>
    </location>
</feature>
<feature type="compositionally biased region" description="Acidic residues" evidence="1">
    <location>
        <begin position="304"/>
        <end position="313"/>
    </location>
</feature>
<feature type="compositionally biased region" description="Gly residues" evidence="1">
    <location>
        <begin position="178"/>
        <end position="187"/>
    </location>
</feature>
<feature type="region of interest" description="Disordered" evidence="1">
    <location>
        <begin position="1"/>
        <end position="281"/>
    </location>
</feature>
<sequence>MKMNRGRRRTRSQDDTKNGDDAVILPSTFSPGGNNSGAVSDGGGGQQQQQQPRKKRSGRRPKNKIRSTSQDSGYNSYGVASYESDASSIQQQEYHQQPPLGEEYQQPITFRSEPSYRQPTFREPSARKMSGLTTGSGYAHSSDDGSSINSFTGGNARRKKKPKKKKAKGGGFRNFFPGGMGGGGGGSVSKKSNTTDHSPNGNGENGDDENGSNSFGSNNNPPKELEYNSSDDPYSNFPIPQNQYYNPPPPVRRRRTPSPPSIYDNHDNHTLLECPNPEFHGTEKSMEMSLQINNDKNDSNSDSDSSDDYDDEFFLGGGSGHNDNNLDNLDNEPDLPDYSRGKLIHQKEVAALNLDSIEKIARKNSTSSNKGSEEFDIEKYPVQPDYAYKDQRRMSRRQLRNEMNTKSSYYHDMRLLSETKKEIGQLHLEVLQCFGLPTSSLIKEVSAYSVAVHGHSAFQTDIIPNVANPMWLSKMRRACLFPIRETYSKLYIGIFDLEATIDAPPETIKGHPGHPGWVAGGGNGGNGGDHHQQQQQHQQYGSGAFNDGPRRKSGGHWNDDNNDDDDNEDDLGPQPAPYCTKAEDFIGHVIIDICRLRPGSTYDVTLPLRRSTQVFTREPQGSVRVRIHLNYNSERSAVLSYLPKSLPGGTIIMDKQPNMRYTVNCVDDRSARNVAHAVHGIHMSGKFNLDLVKSTIREITWTRIHILRYLRKRELYQLTTWVYPSISGFVFLAWMHGVYANTVRYVPGHIVVFLLLHLIKNYAYYAMDSPLQNGFLGPTIEELYWALMRGTKKRTSKNKNPFIEPLTVERDIFGSETELAMSGIPGPGAAGADGHGGQGGIANKNLKLMDELYDENGNLVHASRVPLNEIADAMRKSLKVQSHRKGFHVFKHSFQGNRAVDFLCEHGYAFTRPEAVQLGRRLQNEKRLFQHISEGEHFSFEDSPFVYHFLEYDSQRYVIKESHVPKGGRILELLGFYSRGGHGNNGGNDGGGKGGDNKSKKKRVVGSADILESREHVEFPFSTGVDHPRFTVKESLVIRSIEVKERIQREEVAKAMVEVAEFGIVPTASTVFTVNNNHNTSTTPGNTASRAHNGGASGYDSERDTSASMRARSFFRGSGSVGASSAGSVDDLNARRGYGYNTNDAAQQIGGAAADGARLVGRTVRRGSLLVGTAVTSVATTVAAGAGAVTQNLTDTLTGGTRGHQNMMASANMLEVATNEEMYKKLRDQNNAELDKVLELQRQADEYDPLAYDSDTDVGNVHRRKRKKFIIVEKHLKKPMTQEIGGNSNVTQIDMSLAKALQKGRRQVNALFYHMFDDQVYKIDKNLFPTRLDEKTEKDLLLDAIKKKKKRGLFNRRVSAQELQEEEERHKRLKLTPYERHQDEMDKVLLINQYSHSNPWINRVAVVIQPLVEMAQTFLFAIRALFNVFTWQDPVLCFWLCFLGPILALVLYIAPYRILFGILGIYIIGPQNYVLRLYRETRSGYKPPDFDTIVKKKKIEKVEDFREMQFFSSEAPGNQQIRFRNIDPTQVKQIVVPSNMLMYNRFYDWPPEPEYARVYASPPPRNLATPGFADENDENGYESDSVFTFDAASRNNVEVKKKKKKGFKKVASRFKKGTRSTIGFVENAGGKIITGADNVVNKTTTTTVGAVKGSAAMTKNVVKGTGKHSKSAAKGTANFLRLRKKNKNSKGKYSDDEDEYY</sequence>
<dbReference type="EMBL" id="KV784374">
    <property type="protein sequence ID" value="OEU09770.1"/>
    <property type="molecule type" value="Genomic_DNA"/>
</dbReference>
<accession>A0A1E7EUS0</accession>
<dbReference type="Pfam" id="PF00610">
    <property type="entry name" value="DEP"/>
    <property type="match status" value="1"/>
</dbReference>
<feature type="compositionally biased region" description="Gly residues" evidence="1">
    <location>
        <begin position="518"/>
        <end position="527"/>
    </location>
</feature>
<feature type="compositionally biased region" description="Low complexity" evidence="1">
    <location>
        <begin position="533"/>
        <end position="543"/>
    </location>
</feature>
<feature type="compositionally biased region" description="Basic residues" evidence="1">
    <location>
        <begin position="1"/>
        <end position="10"/>
    </location>
</feature>
<evidence type="ECO:0000313" key="4">
    <source>
        <dbReference type="EMBL" id="OEU09770.1"/>
    </source>
</evidence>
<proteinExistence type="predicted"/>
<feature type="compositionally biased region" description="Basic residues" evidence="1">
    <location>
        <begin position="1681"/>
        <end position="1690"/>
    </location>
</feature>
<evidence type="ECO:0000313" key="5">
    <source>
        <dbReference type="Proteomes" id="UP000095751"/>
    </source>
</evidence>
<feature type="compositionally biased region" description="Polar residues" evidence="1">
    <location>
        <begin position="1080"/>
        <end position="1090"/>
    </location>
</feature>
<dbReference type="Gene3D" id="2.60.40.150">
    <property type="entry name" value="C2 domain"/>
    <property type="match status" value="1"/>
</dbReference>
<feature type="compositionally biased region" description="Polar residues" evidence="1">
    <location>
        <begin position="189"/>
        <end position="199"/>
    </location>
</feature>
<evidence type="ECO:0000256" key="2">
    <source>
        <dbReference type="SAM" id="Phobius"/>
    </source>
</evidence>
<dbReference type="PROSITE" id="PS50186">
    <property type="entry name" value="DEP"/>
    <property type="match status" value="1"/>
</dbReference>
<keyword evidence="2" id="KW-1133">Transmembrane helix</keyword>
<reference evidence="4 5" key="1">
    <citation type="submission" date="2016-09" db="EMBL/GenBank/DDBJ databases">
        <title>Extensive genetic diversity and differential bi-allelic expression allows diatom success in the polar Southern Ocean.</title>
        <authorList>
            <consortium name="DOE Joint Genome Institute"/>
            <person name="Mock T."/>
            <person name="Otillar R.P."/>
            <person name="Strauss J."/>
            <person name="Dupont C."/>
            <person name="Frickenhaus S."/>
            <person name="Maumus F."/>
            <person name="Mcmullan M."/>
            <person name="Sanges R."/>
            <person name="Schmutz J."/>
            <person name="Toseland A."/>
            <person name="Valas R."/>
            <person name="Veluchamy A."/>
            <person name="Ward B.J."/>
            <person name="Allen A."/>
            <person name="Barry K."/>
            <person name="Falciatore A."/>
            <person name="Ferrante M."/>
            <person name="Fortunato A.E."/>
            <person name="Gloeckner G."/>
            <person name="Gruber A."/>
            <person name="Hipkin R."/>
            <person name="Janech M."/>
            <person name="Kroth P."/>
            <person name="Leese F."/>
            <person name="Lindquist E."/>
            <person name="Lyon B.R."/>
            <person name="Martin J."/>
            <person name="Mayer C."/>
            <person name="Parker M."/>
            <person name="Quesneville H."/>
            <person name="Raymond J."/>
            <person name="Uhlig C."/>
            <person name="Valentin K.U."/>
            <person name="Worden A.Z."/>
            <person name="Armbrust E.V."/>
            <person name="Bowler C."/>
            <person name="Green B."/>
            <person name="Moulton V."/>
            <person name="Van Oosterhout C."/>
            <person name="Grigoriev I."/>
        </authorList>
    </citation>
    <scope>NUCLEOTIDE SEQUENCE [LARGE SCALE GENOMIC DNA]</scope>
    <source>
        <strain evidence="4 5">CCMP1102</strain>
    </source>
</reference>
<feature type="transmembrane region" description="Helical" evidence="2">
    <location>
        <begin position="1459"/>
        <end position="1478"/>
    </location>
</feature>
<dbReference type="InterPro" id="IPR036390">
    <property type="entry name" value="WH_DNA-bd_sf"/>
</dbReference>
<dbReference type="InParanoid" id="A0A1E7EUS0"/>
<feature type="region of interest" description="Disordered" evidence="1">
    <location>
        <begin position="1080"/>
        <end position="1105"/>
    </location>
</feature>
<feature type="compositionally biased region" description="Basic and acidic residues" evidence="1">
    <location>
        <begin position="11"/>
        <end position="20"/>
    </location>
</feature>
<evidence type="ECO:0000259" key="3">
    <source>
        <dbReference type="PROSITE" id="PS50186"/>
    </source>
</evidence>
<dbReference type="OrthoDB" id="1029639at2759"/>
<feature type="compositionally biased region" description="Polar residues" evidence="1">
    <location>
        <begin position="66"/>
        <end position="75"/>
    </location>
</feature>
<feature type="compositionally biased region" description="Gly residues" evidence="1">
    <location>
        <begin position="983"/>
        <end position="994"/>
    </location>
</feature>
<feature type="region of interest" description="Disordered" evidence="1">
    <location>
        <begin position="1665"/>
        <end position="1701"/>
    </location>
</feature>
<dbReference type="SUPFAM" id="SSF46785">
    <property type="entry name" value="Winged helix' DNA-binding domain"/>
    <property type="match status" value="1"/>
</dbReference>
<organism evidence="4 5">
    <name type="scientific">Fragilariopsis cylindrus CCMP1102</name>
    <dbReference type="NCBI Taxonomy" id="635003"/>
    <lineage>
        <taxon>Eukaryota</taxon>
        <taxon>Sar</taxon>
        <taxon>Stramenopiles</taxon>
        <taxon>Ochrophyta</taxon>
        <taxon>Bacillariophyta</taxon>
        <taxon>Bacillariophyceae</taxon>
        <taxon>Bacillariophycidae</taxon>
        <taxon>Bacillariales</taxon>
        <taxon>Bacillariaceae</taxon>
        <taxon>Fragilariopsis</taxon>
    </lineage>
</organism>